<name>A0A1J1HPK0_9DIPT</name>
<dbReference type="AlphaFoldDB" id="A0A1J1HPK0"/>
<evidence type="ECO:0000313" key="2">
    <source>
        <dbReference type="Proteomes" id="UP000183832"/>
    </source>
</evidence>
<dbReference type="Proteomes" id="UP000183832">
    <property type="component" value="Unassembled WGS sequence"/>
</dbReference>
<gene>
    <name evidence="1" type="ORF">CLUMA_CG003623</name>
</gene>
<proteinExistence type="predicted"/>
<reference evidence="1 2" key="1">
    <citation type="submission" date="2015-04" db="EMBL/GenBank/DDBJ databases">
        <authorList>
            <person name="Syromyatnikov M.Y."/>
            <person name="Popov V.N."/>
        </authorList>
    </citation>
    <scope>NUCLEOTIDE SEQUENCE [LARGE SCALE GENOMIC DNA]</scope>
</reference>
<protein>
    <submittedName>
        <fullName evidence="1">CLUMA_CG003623, isoform A</fullName>
    </submittedName>
</protein>
<sequence>MHVRTFVLIGFHRSLVVDGIDNIRISLFKFYWKHDKFTFKAFQLSCSVTSETSFNSIKSDIGLDKTQKRILIRVISIFQAKNFSSDFSLL</sequence>
<keyword evidence="2" id="KW-1185">Reference proteome</keyword>
<evidence type="ECO:0000313" key="1">
    <source>
        <dbReference type="EMBL" id="CRK89891.1"/>
    </source>
</evidence>
<accession>A0A1J1HPK0</accession>
<organism evidence="1 2">
    <name type="scientific">Clunio marinus</name>
    <dbReference type="NCBI Taxonomy" id="568069"/>
    <lineage>
        <taxon>Eukaryota</taxon>
        <taxon>Metazoa</taxon>
        <taxon>Ecdysozoa</taxon>
        <taxon>Arthropoda</taxon>
        <taxon>Hexapoda</taxon>
        <taxon>Insecta</taxon>
        <taxon>Pterygota</taxon>
        <taxon>Neoptera</taxon>
        <taxon>Endopterygota</taxon>
        <taxon>Diptera</taxon>
        <taxon>Nematocera</taxon>
        <taxon>Chironomoidea</taxon>
        <taxon>Chironomidae</taxon>
        <taxon>Clunio</taxon>
    </lineage>
</organism>
<dbReference type="EMBL" id="CVRI01000015">
    <property type="protein sequence ID" value="CRK89891.1"/>
    <property type="molecule type" value="Genomic_DNA"/>
</dbReference>